<accession>A0A8J6E609</accession>
<proteinExistence type="predicted"/>
<evidence type="ECO:0000256" key="1">
    <source>
        <dbReference type="SAM" id="MobiDB-lite"/>
    </source>
</evidence>
<protein>
    <submittedName>
        <fullName evidence="2">Uncharacterized protein</fullName>
    </submittedName>
</protein>
<dbReference type="SUPFAM" id="SSF48371">
    <property type="entry name" value="ARM repeat"/>
    <property type="match status" value="2"/>
</dbReference>
<keyword evidence="3" id="KW-1185">Reference proteome</keyword>
<dbReference type="InterPro" id="IPR016024">
    <property type="entry name" value="ARM-type_fold"/>
</dbReference>
<dbReference type="Proteomes" id="UP000717585">
    <property type="component" value="Unassembled WGS sequence"/>
</dbReference>
<evidence type="ECO:0000313" key="2">
    <source>
        <dbReference type="EMBL" id="KAG9396547.1"/>
    </source>
</evidence>
<feature type="region of interest" description="Disordered" evidence="1">
    <location>
        <begin position="266"/>
        <end position="299"/>
    </location>
</feature>
<comment type="caution">
    <text evidence="2">The sequence shown here is derived from an EMBL/GenBank/DDBJ whole genome shotgun (WGS) entry which is preliminary data.</text>
</comment>
<name>A0A8J6E609_9EUKA</name>
<evidence type="ECO:0000313" key="3">
    <source>
        <dbReference type="Proteomes" id="UP000717585"/>
    </source>
</evidence>
<dbReference type="EMBL" id="JAHDYR010000005">
    <property type="protein sequence ID" value="KAG9396547.1"/>
    <property type="molecule type" value="Genomic_DNA"/>
</dbReference>
<feature type="region of interest" description="Disordered" evidence="1">
    <location>
        <begin position="798"/>
        <end position="824"/>
    </location>
</feature>
<organism evidence="2 3">
    <name type="scientific">Carpediemonas membranifera</name>
    <dbReference type="NCBI Taxonomy" id="201153"/>
    <lineage>
        <taxon>Eukaryota</taxon>
        <taxon>Metamonada</taxon>
        <taxon>Carpediemonas-like organisms</taxon>
        <taxon>Carpediemonas</taxon>
    </lineage>
</organism>
<gene>
    <name evidence="2" type="ORF">J8273_1552</name>
</gene>
<reference evidence="2" key="1">
    <citation type="submission" date="2021-05" db="EMBL/GenBank/DDBJ databases">
        <title>A free-living protist that lacks canonical eukaryotic 1 DNA replication and segregation systems.</title>
        <authorList>
            <person name="Salas-Leiva D.E."/>
            <person name="Tromer E.C."/>
            <person name="Curtis B.A."/>
            <person name="Jerlstrom-Hultqvist J."/>
            <person name="Kolisko M."/>
            <person name="Yi Z."/>
            <person name="Salas-Leiva J.S."/>
            <person name="Gallot-Lavallee L."/>
            <person name="Kops G.J.P.L."/>
            <person name="Archibald J.M."/>
            <person name="Simpson A.G.B."/>
            <person name="Roger A.J."/>
        </authorList>
    </citation>
    <scope>NUCLEOTIDE SEQUENCE</scope>
    <source>
        <strain evidence="2">BICM</strain>
    </source>
</reference>
<sequence>MDPKEQIIGSLAEQLRILLIRRAEILEQTGCSTLNVVVEAEFADALQTVALMNKQQVVQQIRSISNIITTFVERDEALVVGNLAKTLLDISARILVPKAALPAQDDTAKAMNIDLISTEAEPTGVAIVLEAIHASLAATPPDRHDQYDTTELTAFCFSRLSYEYHASIRHHASLVLTELSRKDLPAVVTLFIDRMSAKDMKKDAAQRAFIYFQRAVGSLAFSFRTPAMAEATFDYLDAIVIFMKKATRGVLRQEIARSIEKLVPALFSRPTPPPPMVDGSGRGSAPPSRPPPLANGNRLGPLADDDMSRYWESMNALFGYLEEWSRKEKHRVFSMRAMFTLAAYMNAEFFNKRKFETVLDSVIENYFAQKKHGTKNIPLDADFAMQATLGFFRNLSPLTVEDSRDLFRLHVETLTKFILPPKKNSPCISYTHYSHSDIRGLLTAIADIMPDVVFERCLCVLQDGGPEAVSATAIHTAAFIINGRREFDKLVEPRQDMIFELFVNHIAAENASGSPLCALALEAFPTLQHSKPQRQAEFLFHVAQLTISTDRAVSNNAARVLVTFLQASPAEHTIPVLIVFIRILSLVNNPNISTLLKAFANVSLTLKCYVDYLAEMPGAETLDPQQWGVARSMLEGVALIWITHCEIILRSEAFGLLKLLQTDALRTIDMRETLLESIPLDLATQERLVFDGRWMDSMDFVSQDQGFLRKHQGAVVYAWGHLASCWVPVTRHTLESLMTVDRDTMSNPMGAEFFTQWVGQLKFLCLGLVSEKDSQRTPMVGTLNKKAAQHYAHLIGRDVGPMDSVSNAPVDESDEEFSDCHDSDDGYITAGDDDETGAGSAFAANFVSAHLPVLETSIDESAANEFLLVAFMLIHHPVADIRTATRHYLKTVPRVSHDVFFDGLGHCETYMKNFVKTHAKKGRKKSQDELAVGTLVAFDVDLLSLTTVFLTQITPSQSALRFAYQLVLDWLDIWCPAGDVEQTAVVARLARLNVNWHSAGQFLSLMGAFCRQIGPCPLIQAEPGVHRDYAELVTDEGIVFETTFATRCLALINGIQHGQPALPALVEEQRQAFVDLAILEALDGVVRVGSSAVKSTEAGITPLAGSVLMFTYSLLQAGPHAVPGIAATFAALLSVDGPRSPLVGLLTEHTVVSRALQVQTTILTEGRLPMEFGCPSILTQQRVPGPELEEATEATLPVDSCSPASPETRALLAAFAAASALANNVADDPARWLQDDDDLASCLAPAVVWAASPFATIRQIGLDLCSTICRNRIDIAEALATLPIQFSPEQTRQQHVSAMASFVTCLVMARPLVCPALLQSMLPLLAVSPVSDAAAILQLCSGAIRSYRPLVANAGPGVDGIRLDEDGPLWPVLADDTDALVHHMLHMTLLCLRDAQHRPVYIAGAPPTIPVVLSEQLEHMWRALVEENDMFDDFAVDAVAANQLIVDKLQESMKSVISQVESGSDDQETGAVLAMHATAMKFIYKLTCSTDAVESIGRLALRIRAHGDALVPAKGDDTEAPATLDERVAFHMVMSASSEHGFATLDHAARLLAYALFMEQDQTHLFTITRYLVHAASIAGHEVSSAYGADNELSQTAQQVAATAGEARDAYGEFIERWTPAEPGSLARVSDFVALNFFPPTGVAAPHRMQQYVQSLQSTDTAGPDVPPTPAARTAAASLDTTHGHIESLLDFMGDAVAILSKSVPAVGHQLRREALGWALRHSSAAVKHRAMCVYYTTIRNAKPMPADVDEARALVALFASAIETNSSPLLGLVGRSMQLHASCTINPDEATATFARAAGVALLSASFPVVVQGMNVLDSIITAHCSFPYEKGSALTFITDRVLRGLSTTGAGFIAQALDAMTATPDSLPGIEGSLVDAYGAGTVSARIVMPLVRVIVNNTFSSHMPYAIFSLLEVFCIVAARTGKEYADELLATLIALYCVFDVATRDAVVSDSVRGDETTAALRDRVIMCFDPARCSQLLGQVSDDDDVALLFAPSGTLVQAGNHHRLLGLVRDAVNDLLPEQGAGRDAAVATCIFLISFIANRSPALISASLTTLDGLISLRSASASPLELSHLAAVASRAVLHPDSSVAKAAAKLLFDTGLNSADPIAATMVATSKPESVQAPRPLMPYRSLDLDSIPDPRAAMKAISDTGLRLMESHRKELAVVPMSEDTLEFNGSLIAGLLFAEVGIDASP</sequence>